<evidence type="ECO:0000256" key="2">
    <source>
        <dbReference type="ARBA" id="ARBA00012438"/>
    </source>
</evidence>
<dbReference type="InterPro" id="IPR005467">
    <property type="entry name" value="His_kinase_dom"/>
</dbReference>
<dbReference type="InterPro" id="IPR003594">
    <property type="entry name" value="HATPase_dom"/>
</dbReference>
<keyword evidence="3" id="KW-0808">Transferase</keyword>
<keyword evidence="8" id="KW-0812">Transmembrane</keyword>
<feature type="domain" description="Histidine kinase" evidence="9">
    <location>
        <begin position="254"/>
        <end position="472"/>
    </location>
</feature>
<dbReference type="InterPro" id="IPR036890">
    <property type="entry name" value="HATPase_C_sf"/>
</dbReference>
<protein>
    <recommendedName>
        <fullName evidence="2">histidine kinase</fullName>
        <ecNumber evidence="2">2.7.13.3</ecNumber>
    </recommendedName>
</protein>
<dbReference type="PROSITE" id="PS50109">
    <property type="entry name" value="HIS_KIN"/>
    <property type="match status" value="1"/>
</dbReference>
<sequence>MVTSAMLPRNLVSREVLYIAEWKNMVYKNFRINVIFRILLITISLAGLIYFVLITGQYLRSIYIFVFIVLAIVEFIWYVDRTNRDFASFLLGILQNDFSVRFNEQGKGKSFKELYSSFNKITDKFKLISTQKELQHQYLQLLVDHISVGILSFDEHGNVHLMNNALKKFLDKPHLNNIDGLEVVDKQLLNAIKEIKPGENKLLKFKTKSEILEFAIQAEEFKLEHDFYKLISLQNIKGQLEESEMIAWQKLIRILTHEIMNSVAPITSLTSTLHQIVLKKKEKKEALDEEVTEKIDQGLLAIINRSQGLMNFTEAYRNLTKIPPPNFEKFKIIELIERINILFKSKLTEAGINFQIKANNESLEILADPELLSQVIINLIKNASEALRETTDPKIVLTIKKASEEKTMIGVSDNGPGIPPDTLDKIFVPFFTTKDQGSGIGLSLSKQIIQRHKGNLSVQSVEGKGTSFTILI</sequence>
<dbReference type="RefSeq" id="WP_346751118.1">
    <property type="nucleotide sequence ID" value="NZ_JAUJEA010000002.1"/>
</dbReference>
<keyword evidence="7" id="KW-0902">Two-component regulatory system</keyword>
<keyword evidence="5" id="KW-0418">Kinase</keyword>
<dbReference type="PRINTS" id="PR00344">
    <property type="entry name" value="BCTRLSENSOR"/>
</dbReference>
<keyword evidence="8" id="KW-0472">Membrane</keyword>
<dbReference type="SUPFAM" id="SSF55874">
    <property type="entry name" value="ATPase domain of HSP90 chaperone/DNA topoisomerase II/histidine kinase"/>
    <property type="match status" value="1"/>
</dbReference>
<keyword evidence="11" id="KW-1185">Reference proteome</keyword>
<evidence type="ECO:0000259" key="9">
    <source>
        <dbReference type="PROSITE" id="PS50109"/>
    </source>
</evidence>
<dbReference type="Pfam" id="PF02518">
    <property type="entry name" value="HATPase_c"/>
    <property type="match status" value="1"/>
</dbReference>
<comment type="caution">
    <text evidence="10">The sequence shown here is derived from an EMBL/GenBank/DDBJ whole genome shotgun (WGS) entry which is preliminary data.</text>
</comment>
<comment type="catalytic activity">
    <reaction evidence="1">
        <text>ATP + protein L-histidine = ADP + protein N-phospho-L-histidine.</text>
        <dbReference type="EC" id="2.7.13.3"/>
    </reaction>
</comment>
<keyword evidence="6 10" id="KW-0067">ATP-binding</keyword>
<reference evidence="10" key="1">
    <citation type="submission" date="2023-06" db="EMBL/GenBank/DDBJ databases">
        <title>Genomic of Parafulvivirga corallium.</title>
        <authorList>
            <person name="Wang G."/>
        </authorList>
    </citation>
    <scope>NUCLEOTIDE SEQUENCE</scope>
    <source>
        <strain evidence="10">BMA10</strain>
    </source>
</reference>
<evidence type="ECO:0000313" key="11">
    <source>
        <dbReference type="Proteomes" id="UP001172082"/>
    </source>
</evidence>
<dbReference type="Gene3D" id="3.30.565.10">
    <property type="entry name" value="Histidine kinase-like ATPase, C-terminal domain"/>
    <property type="match status" value="1"/>
</dbReference>
<dbReference type="GO" id="GO:0005524">
    <property type="term" value="F:ATP binding"/>
    <property type="evidence" value="ECO:0007669"/>
    <property type="project" value="UniProtKB-KW"/>
</dbReference>
<proteinExistence type="predicted"/>
<dbReference type="Proteomes" id="UP001172082">
    <property type="component" value="Unassembled WGS sequence"/>
</dbReference>
<keyword evidence="8" id="KW-1133">Transmembrane helix</keyword>
<keyword evidence="4" id="KW-0547">Nucleotide-binding</keyword>
<gene>
    <name evidence="10" type="ORF">QQ008_06950</name>
</gene>
<feature type="transmembrane region" description="Helical" evidence="8">
    <location>
        <begin position="34"/>
        <end position="55"/>
    </location>
</feature>
<evidence type="ECO:0000256" key="8">
    <source>
        <dbReference type="SAM" id="Phobius"/>
    </source>
</evidence>
<dbReference type="SMART" id="SM00387">
    <property type="entry name" value="HATPase_c"/>
    <property type="match status" value="1"/>
</dbReference>
<evidence type="ECO:0000256" key="3">
    <source>
        <dbReference type="ARBA" id="ARBA00022679"/>
    </source>
</evidence>
<dbReference type="EMBL" id="JAUJEA010000002">
    <property type="protein sequence ID" value="MDN5201090.1"/>
    <property type="molecule type" value="Genomic_DNA"/>
</dbReference>
<dbReference type="PANTHER" id="PTHR43065:SF46">
    <property type="entry name" value="C4-DICARBOXYLATE TRANSPORT SENSOR PROTEIN DCTB"/>
    <property type="match status" value="1"/>
</dbReference>
<name>A0ABT8KNG1_9BACT</name>
<dbReference type="PANTHER" id="PTHR43065">
    <property type="entry name" value="SENSOR HISTIDINE KINASE"/>
    <property type="match status" value="1"/>
</dbReference>
<accession>A0ABT8KNG1</accession>
<evidence type="ECO:0000256" key="1">
    <source>
        <dbReference type="ARBA" id="ARBA00000085"/>
    </source>
</evidence>
<evidence type="ECO:0000256" key="7">
    <source>
        <dbReference type="ARBA" id="ARBA00023012"/>
    </source>
</evidence>
<dbReference type="EC" id="2.7.13.3" evidence="2"/>
<dbReference type="InterPro" id="IPR004358">
    <property type="entry name" value="Sig_transdc_His_kin-like_C"/>
</dbReference>
<evidence type="ECO:0000256" key="4">
    <source>
        <dbReference type="ARBA" id="ARBA00022741"/>
    </source>
</evidence>
<evidence type="ECO:0000256" key="6">
    <source>
        <dbReference type="ARBA" id="ARBA00022840"/>
    </source>
</evidence>
<evidence type="ECO:0000256" key="5">
    <source>
        <dbReference type="ARBA" id="ARBA00022777"/>
    </source>
</evidence>
<feature type="transmembrane region" description="Helical" evidence="8">
    <location>
        <begin position="61"/>
        <end position="79"/>
    </location>
</feature>
<evidence type="ECO:0000313" key="10">
    <source>
        <dbReference type="EMBL" id="MDN5201090.1"/>
    </source>
</evidence>
<organism evidence="10 11">
    <name type="scientific">Splendidivirga corallicola</name>
    <dbReference type="NCBI Taxonomy" id="3051826"/>
    <lineage>
        <taxon>Bacteria</taxon>
        <taxon>Pseudomonadati</taxon>
        <taxon>Bacteroidota</taxon>
        <taxon>Cytophagia</taxon>
        <taxon>Cytophagales</taxon>
        <taxon>Splendidivirgaceae</taxon>
        <taxon>Splendidivirga</taxon>
    </lineage>
</organism>